<dbReference type="WBParaSite" id="nRc.2.0.1.t46708-RA">
    <property type="protein sequence ID" value="nRc.2.0.1.t46708-RA"/>
    <property type="gene ID" value="nRc.2.0.1.g46708"/>
</dbReference>
<protein>
    <submittedName>
        <fullName evidence="3">Uncharacterized protein</fullName>
    </submittedName>
</protein>
<keyword evidence="2" id="KW-1185">Reference proteome</keyword>
<evidence type="ECO:0000313" key="2">
    <source>
        <dbReference type="Proteomes" id="UP000887565"/>
    </source>
</evidence>
<evidence type="ECO:0000313" key="3">
    <source>
        <dbReference type="WBParaSite" id="nRc.2.0.1.t46708-RA"/>
    </source>
</evidence>
<organism evidence="2 3">
    <name type="scientific">Romanomermis culicivorax</name>
    <name type="common">Nematode worm</name>
    <dbReference type="NCBI Taxonomy" id="13658"/>
    <lineage>
        <taxon>Eukaryota</taxon>
        <taxon>Metazoa</taxon>
        <taxon>Ecdysozoa</taxon>
        <taxon>Nematoda</taxon>
        <taxon>Enoplea</taxon>
        <taxon>Dorylaimia</taxon>
        <taxon>Mermithida</taxon>
        <taxon>Mermithoidea</taxon>
        <taxon>Mermithidae</taxon>
        <taxon>Romanomermis</taxon>
    </lineage>
</organism>
<sequence>MEGYDSMQLQTILEIWSDHRLIETIKRTKEQIEEYKTITSAVTVLYELNKYCPLIMDGDNQQRIIILLCTRDSRYQCHFVMYTRFKISMCKKYIILDIVPYFTMLRDEISAREKEKIRSGTQCNDQSQHEMPDANGEQPDWDLNPTTGRKM</sequence>
<name>A0A915L8B2_ROMCU</name>
<dbReference type="Proteomes" id="UP000887565">
    <property type="component" value="Unplaced"/>
</dbReference>
<reference evidence="3" key="1">
    <citation type="submission" date="2022-11" db="UniProtKB">
        <authorList>
            <consortium name="WormBaseParasite"/>
        </authorList>
    </citation>
    <scope>IDENTIFICATION</scope>
</reference>
<proteinExistence type="predicted"/>
<dbReference type="AlphaFoldDB" id="A0A915L8B2"/>
<feature type="region of interest" description="Disordered" evidence="1">
    <location>
        <begin position="116"/>
        <end position="151"/>
    </location>
</feature>
<evidence type="ECO:0000256" key="1">
    <source>
        <dbReference type="SAM" id="MobiDB-lite"/>
    </source>
</evidence>
<accession>A0A915L8B2</accession>